<reference evidence="2" key="1">
    <citation type="submission" date="2018-11" db="EMBL/GenBank/DDBJ databases">
        <authorList>
            <person name="Alioto T."/>
            <person name="Alioto T."/>
        </authorList>
    </citation>
    <scope>NUCLEOTIDE SEQUENCE</scope>
</reference>
<evidence type="ECO:0000313" key="2">
    <source>
        <dbReference type="EMBL" id="VDH99646.1"/>
    </source>
</evidence>
<keyword evidence="1" id="KW-0472">Membrane</keyword>
<evidence type="ECO:0000313" key="3">
    <source>
        <dbReference type="Proteomes" id="UP000596742"/>
    </source>
</evidence>
<gene>
    <name evidence="2" type="ORF">MGAL_10B049197</name>
</gene>
<keyword evidence="1" id="KW-1133">Transmembrane helix</keyword>
<dbReference type="Proteomes" id="UP000596742">
    <property type="component" value="Unassembled WGS sequence"/>
</dbReference>
<proteinExistence type="predicted"/>
<evidence type="ECO:0000256" key="1">
    <source>
        <dbReference type="SAM" id="Phobius"/>
    </source>
</evidence>
<accession>A0A8B6C483</accession>
<feature type="transmembrane region" description="Helical" evidence="1">
    <location>
        <begin position="39"/>
        <end position="56"/>
    </location>
</feature>
<name>A0A8B6C483_MYTGA</name>
<keyword evidence="3" id="KW-1185">Reference proteome</keyword>
<protein>
    <submittedName>
        <fullName evidence="2">Uncharacterized protein</fullName>
    </submittedName>
</protein>
<sequence>MGLFYCVAIGEDFRNLVGYGDFIGSNAITIGLLEYQVEVILGIVLSLISVILTFTYKKEGTKSVLVAIFIMYIIAGISTF</sequence>
<dbReference type="EMBL" id="UYJE01001160">
    <property type="protein sequence ID" value="VDH99646.1"/>
    <property type="molecule type" value="Genomic_DNA"/>
</dbReference>
<keyword evidence="1" id="KW-0812">Transmembrane</keyword>
<organism evidence="2 3">
    <name type="scientific">Mytilus galloprovincialis</name>
    <name type="common">Mediterranean mussel</name>
    <dbReference type="NCBI Taxonomy" id="29158"/>
    <lineage>
        <taxon>Eukaryota</taxon>
        <taxon>Metazoa</taxon>
        <taxon>Spiralia</taxon>
        <taxon>Lophotrochozoa</taxon>
        <taxon>Mollusca</taxon>
        <taxon>Bivalvia</taxon>
        <taxon>Autobranchia</taxon>
        <taxon>Pteriomorphia</taxon>
        <taxon>Mytilida</taxon>
        <taxon>Mytiloidea</taxon>
        <taxon>Mytilidae</taxon>
        <taxon>Mytilinae</taxon>
        <taxon>Mytilus</taxon>
    </lineage>
</organism>
<comment type="caution">
    <text evidence="2">The sequence shown here is derived from an EMBL/GenBank/DDBJ whole genome shotgun (WGS) entry which is preliminary data.</text>
</comment>
<dbReference type="AlphaFoldDB" id="A0A8B6C483"/>
<feature type="transmembrane region" description="Helical" evidence="1">
    <location>
        <begin position="63"/>
        <end position="79"/>
    </location>
</feature>